<dbReference type="Pfam" id="PF00499">
    <property type="entry name" value="Oxidored_q3"/>
    <property type="match status" value="1"/>
</dbReference>
<dbReference type="GO" id="GO:0008137">
    <property type="term" value="F:NADH dehydrogenase (ubiquinone) activity"/>
    <property type="evidence" value="ECO:0007669"/>
    <property type="project" value="UniProtKB-UniRule"/>
</dbReference>
<comment type="similarity">
    <text evidence="1">Belongs to the complex I subunit 6 family.</text>
</comment>
<gene>
    <name evidence="2" type="primary">nad6</name>
</gene>
<dbReference type="Gene3D" id="1.20.120.1200">
    <property type="entry name" value="NADH-ubiquinone/plastoquinone oxidoreductase chain 6, subunit NuoJ"/>
    <property type="match status" value="1"/>
</dbReference>
<dbReference type="EMBL" id="KY911084">
    <property type="protein sequence ID" value="AUN27995.1"/>
    <property type="molecule type" value="Genomic_DNA"/>
</dbReference>
<evidence type="ECO:0000313" key="2">
    <source>
        <dbReference type="EMBL" id="AUN27995.1"/>
    </source>
</evidence>
<keyword evidence="1" id="KW-0812">Transmembrane</keyword>
<comment type="catalytic activity">
    <reaction evidence="1">
        <text>a ubiquinone + NADH + 5 H(+)(in) = a ubiquinol + NAD(+) + 4 H(+)(out)</text>
        <dbReference type="Rhea" id="RHEA:29091"/>
        <dbReference type="Rhea" id="RHEA-COMP:9565"/>
        <dbReference type="Rhea" id="RHEA-COMP:9566"/>
        <dbReference type="ChEBI" id="CHEBI:15378"/>
        <dbReference type="ChEBI" id="CHEBI:16389"/>
        <dbReference type="ChEBI" id="CHEBI:17976"/>
        <dbReference type="ChEBI" id="CHEBI:57540"/>
        <dbReference type="ChEBI" id="CHEBI:57945"/>
        <dbReference type="EC" id="7.1.1.2"/>
    </reaction>
</comment>
<dbReference type="GO" id="GO:0031966">
    <property type="term" value="C:mitochondrial membrane"/>
    <property type="evidence" value="ECO:0007669"/>
    <property type="project" value="UniProtKB-SubCell"/>
</dbReference>
<keyword evidence="1" id="KW-0679">Respiratory chain</keyword>
<dbReference type="PANTHER" id="PTHR33269">
    <property type="entry name" value="NADH-UBIQUINONE OXIDOREDUCTASE CHAIN 6"/>
    <property type="match status" value="1"/>
</dbReference>
<sequence length="224" mass="24718">MNTFLIDFLTLGAIFSAILVVTSKNPVMSTLFLISLFMNVSGYLVLIGLGFLGISYLIIYIGAIVILFLFVVMMLNLQLAELNAMASEYTQNLPLGGIFVFLLFIELYTIFPFSSNAEYKSLNPFKIFPDIQVGILNSINSIVESLGYPAVSNSTDVYLTFNNNTPDVMFSSLLDVQSIGFTLYTFASVWLFVASLILLLAMIGPIVLTLKVRQSVLKNSPLLT</sequence>
<keyword evidence="1" id="KW-0813">Transport</keyword>
<comment type="subcellular location">
    <subcellularLocation>
        <location evidence="1">Mitochondrion membrane</location>
        <topology evidence="1">Multi-pass membrane protein</topology>
    </subcellularLocation>
</comment>
<feature type="transmembrane region" description="Helical" evidence="1">
    <location>
        <begin position="30"/>
        <end position="51"/>
    </location>
</feature>
<keyword evidence="1" id="KW-1278">Translocase</keyword>
<keyword evidence="1" id="KW-0520">NAD</keyword>
<proteinExistence type="inferred from homology"/>
<accession>A0A2I6QC97</accession>
<dbReference type="AlphaFoldDB" id="A0A2I6QC97"/>
<feature type="transmembrane region" description="Helical" evidence="1">
    <location>
        <begin position="6"/>
        <end position="23"/>
    </location>
</feature>
<feature type="transmembrane region" description="Helical" evidence="1">
    <location>
        <begin position="92"/>
        <end position="111"/>
    </location>
</feature>
<dbReference type="EC" id="7.1.1.2" evidence="1"/>
<feature type="transmembrane region" description="Helical" evidence="1">
    <location>
        <begin position="181"/>
        <end position="208"/>
    </location>
</feature>
<dbReference type="GO" id="GO:0016491">
    <property type="term" value="F:oxidoreductase activity"/>
    <property type="evidence" value="ECO:0007669"/>
    <property type="project" value="UniProtKB-KW"/>
</dbReference>
<keyword evidence="1" id="KW-0472">Membrane</keyword>
<organism evidence="2">
    <name type="scientific">Malassezia furfur</name>
    <name type="common">Pityriasis versicolor infection agent</name>
    <name type="synonym">Pityrosporum furfur</name>
    <dbReference type="NCBI Taxonomy" id="55194"/>
    <lineage>
        <taxon>Eukaryota</taxon>
        <taxon>Fungi</taxon>
        <taxon>Dikarya</taxon>
        <taxon>Basidiomycota</taxon>
        <taxon>Ustilaginomycotina</taxon>
        <taxon>Malasseziomycetes</taxon>
        <taxon>Malasseziales</taxon>
        <taxon>Malasseziaceae</taxon>
        <taxon>Malassezia</taxon>
    </lineage>
</organism>
<dbReference type="InterPro" id="IPR042106">
    <property type="entry name" value="Nuo/plastoQ_OxRdtase_6_NuoJ"/>
</dbReference>
<comment type="function">
    <text evidence="1">Core subunit of the mitochondrial membrane respiratory chain NADH dehydrogenase (Complex I) which catalyzes electron transfer from NADH through the respiratory chain, using ubiquinone as an electron acceptor. Essential for the catalytic activity and assembly of complex I.</text>
</comment>
<keyword evidence="1" id="KW-1133">Transmembrane helix</keyword>
<feature type="transmembrane region" description="Helical" evidence="1">
    <location>
        <begin position="57"/>
        <end position="80"/>
    </location>
</feature>
<reference evidence="2" key="1">
    <citation type="submission" date="2017-04" db="EMBL/GenBank/DDBJ databases">
        <authorList>
            <person name="Afonso C.L."/>
            <person name="Miller P.J."/>
            <person name="Scott M.A."/>
            <person name="Spackman E."/>
            <person name="Goraichik I."/>
            <person name="Dimitrov K.M."/>
            <person name="Suarez D.L."/>
            <person name="Swayne D.E."/>
        </authorList>
    </citation>
    <scope>NUCLEOTIDE SEQUENCE</scope>
</reference>
<evidence type="ECO:0000256" key="1">
    <source>
        <dbReference type="RuleBase" id="RU004430"/>
    </source>
</evidence>
<dbReference type="InterPro" id="IPR001457">
    <property type="entry name" value="NADH_UbQ/plastoQ_OxRdtase_su6"/>
</dbReference>
<dbReference type="PANTHER" id="PTHR33269:SF17">
    <property type="entry name" value="NADH-UBIQUINONE OXIDOREDUCTASE CHAIN 6"/>
    <property type="match status" value="1"/>
</dbReference>
<keyword evidence="2" id="KW-0560">Oxidoreductase</keyword>
<geneLocation type="mitochondrion" evidence="2"/>
<keyword evidence="1" id="KW-0830">Ubiquinone</keyword>
<name>A0A2I6QC97_MALFU</name>
<keyword evidence="1" id="KW-0249">Electron transport</keyword>
<keyword evidence="1 2" id="KW-0496">Mitochondrion</keyword>
<protein>
    <recommendedName>
        <fullName evidence="1">NADH-ubiquinone oxidoreductase chain 6</fullName>
        <ecNumber evidence="1">7.1.1.2</ecNumber>
    </recommendedName>
</protein>